<keyword evidence="1" id="KW-1133">Transmembrane helix</keyword>
<sequence length="53" mass="5658">MARKGGEDVDEKLGDHLPHGTSTVIILFVSCILLVVNPQSKTEIPWGVGVGSR</sequence>
<reference evidence="2" key="1">
    <citation type="journal article" date="2009" name="PLoS Genet.">
        <title>Sequencing, mapping, and analysis of 27,455 maize full-length cDNAs.</title>
        <authorList>
            <person name="Soderlund C."/>
            <person name="Descour A."/>
            <person name="Kudrna D."/>
            <person name="Bomhoff M."/>
            <person name="Boyd L."/>
            <person name="Currie J."/>
            <person name="Angelova A."/>
            <person name="Collura K."/>
            <person name="Wissotski M."/>
            <person name="Ashley E."/>
            <person name="Morrow D."/>
            <person name="Fernandes J."/>
            <person name="Walbot V."/>
            <person name="Yu Y."/>
        </authorList>
    </citation>
    <scope>NUCLEOTIDE SEQUENCE</scope>
    <source>
        <strain evidence="2">B73</strain>
    </source>
</reference>
<evidence type="ECO:0000313" key="2">
    <source>
        <dbReference type="EMBL" id="ACR34481.1"/>
    </source>
</evidence>
<evidence type="ECO:0000256" key="1">
    <source>
        <dbReference type="SAM" id="Phobius"/>
    </source>
</evidence>
<keyword evidence="1" id="KW-0812">Transmembrane</keyword>
<dbReference type="AlphaFoldDB" id="C4IZY1"/>
<keyword evidence="1" id="KW-0472">Membrane</keyword>
<organism evidence="2">
    <name type="scientific">Zea mays</name>
    <name type="common">Maize</name>
    <dbReference type="NCBI Taxonomy" id="4577"/>
    <lineage>
        <taxon>Eukaryota</taxon>
        <taxon>Viridiplantae</taxon>
        <taxon>Streptophyta</taxon>
        <taxon>Embryophyta</taxon>
        <taxon>Tracheophyta</taxon>
        <taxon>Spermatophyta</taxon>
        <taxon>Magnoliopsida</taxon>
        <taxon>Liliopsida</taxon>
        <taxon>Poales</taxon>
        <taxon>Poaceae</taxon>
        <taxon>PACMAD clade</taxon>
        <taxon>Panicoideae</taxon>
        <taxon>Andropogonodae</taxon>
        <taxon>Andropogoneae</taxon>
        <taxon>Tripsacinae</taxon>
        <taxon>Zea</taxon>
    </lineage>
</organism>
<proteinExistence type="evidence at transcript level"/>
<accession>C4IZY1</accession>
<name>C4IZY1_MAIZE</name>
<dbReference type="EMBL" id="BT084128">
    <property type="protein sequence ID" value="ACR34481.1"/>
    <property type="molecule type" value="mRNA"/>
</dbReference>
<dbReference type="PROSITE" id="PS51257">
    <property type="entry name" value="PROKAR_LIPOPROTEIN"/>
    <property type="match status" value="1"/>
</dbReference>
<protein>
    <submittedName>
        <fullName evidence="2">Uncharacterized protein</fullName>
    </submittedName>
</protein>
<feature type="transmembrane region" description="Helical" evidence="1">
    <location>
        <begin position="17"/>
        <end position="36"/>
    </location>
</feature>